<keyword evidence="2" id="KW-1133">Transmembrane helix</keyword>
<feature type="region of interest" description="Disordered" evidence="1">
    <location>
        <begin position="620"/>
        <end position="662"/>
    </location>
</feature>
<organism evidence="3 4">
    <name type="scientific">Haemonchus contortus</name>
    <name type="common">Barber pole worm</name>
    <dbReference type="NCBI Taxonomy" id="6289"/>
    <lineage>
        <taxon>Eukaryota</taxon>
        <taxon>Metazoa</taxon>
        <taxon>Ecdysozoa</taxon>
        <taxon>Nematoda</taxon>
        <taxon>Chromadorea</taxon>
        <taxon>Rhabditida</taxon>
        <taxon>Rhabditina</taxon>
        <taxon>Rhabditomorpha</taxon>
        <taxon>Strongyloidea</taxon>
        <taxon>Trichostrongylidae</taxon>
        <taxon>Haemonchus</taxon>
    </lineage>
</organism>
<feature type="transmembrane region" description="Helical" evidence="2">
    <location>
        <begin position="12"/>
        <end position="34"/>
    </location>
</feature>
<feature type="transmembrane region" description="Helical" evidence="2">
    <location>
        <begin position="133"/>
        <end position="155"/>
    </location>
</feature>
<dbReference type="PANTHER" id="PTHR35574">
    <property type="entry name" value="PUTATIVE-RELATED"/>
    <property type="match status" value="1"/>
</dbReference>
<dbReference type="Pfam" id="PF07062">
    <property type="entry name" value="Clc-like"/>
    <property type="match status" value="1"/>
</dbReference>
<evidence type="ECO:0000313" key="3">
    <source>
        <dbReference type="Proteomes" id="UP000025227"/>
    </source>
</evidence>
<dbReference type="OrthoDB" id="5828353at2759"/>
<dbReference type="OMA" id="FICACTV"/>
<feature type="transmembrane region" description="Helical" evidence="2">
    <location>
        <begin position="162"/>
        <end position="187"/>
    </location>
</feature>
<evidence type="ECO:0000256" key="1">
    <source>
        <dbReference type="SAM" id="MobiDB-lite"/>
    </source>
</evidence>
<dbReference type="Gene3D" id="1.20.140.150">
    <property type="match status" value="1"/>
</dbReference>
<dbReference type="WBParaSite" id="HCON_00117910-00001">
    <property type="protein sequence ID" value="HCON_00117910-00001"/>
    <property type="gene ID" value="HCON_00117910"/>
</dbReference>
<dbReference type="PANTHER" id="PTHR35574:SF2">
    <property type="entry name" value="CLAUDIN-LIKE IN CAENORHABDITIS"/>
    <property type="match status" value="1"/>
</dbReference>
<name>A0A7I4YMA4_HAECO</name>
<evidence type="ECO:0000256" key="2">
    <source>
        <dbReference type="SAM" id="Phobius"/>
    </source>
</evidence>
<proteinExistence type="predicted"/>
<keyword evidence="3" id="KW-1185">Reference proteome</keyword>
<dbReference type="Proteomes" id="UP000025227">
    <property type="component" value="Unplaced"/>
</dbReference>
<dbReference type="GO" id="GO:0016020">
    <property type="term" value="C:membrane"/>
    <property type="evidence" value="ECO:0007669"/>
    <property type="project" value="InterPro"/>
</dbReference>
<dbReference type="InterPro" id="IPR010761">
    <property type="entry name" value="Clc_prot-like"/>
</dbReference>
<feature type="region of interest" description="Disordered" evidence="1">
    <location>
        <begin position="543"/>
        <end position="572"/>
    </location>
</feature>
<accession>A0A7I4YMA4</accession>
<feature type="region of interest" description="Disordered" evidence="1">
    <location>
        <begin position="503"/>
        <end position="524"/>
    </location>
</feature>
<sequence length="788" mass="88518">MADGGVSKCGRKAALSTFFTVTFIAFTLSVIALISPSWQYVYLENGRTEHQHGLWLDCKRDFSFDYGRTREYYETLYRRDLQGSPFDIFFLPPLQCVYKFDYYIDPEDLYDHNHDENRIQNDAYQHLFLGWKIAALSGCGSAVVFSASALLFAVLAFCHRTFICASTVLVTISAILSSIGVTVFYAWANYQDNKVIKEDGDTTYEQILGWAFYCQIVTTIMHWLASMLGCCVTSVSFSKTRAKLVKIEVVEGNDERQLLSDGRSSSQPFKRSFSAIYRVDSQSLRQWERDYMRNARERQQRSQETPFKRTASMPNFSKKQAKLAERKLADRSSREVFSSTSNITETTQTGSMNTLERNQARRPPSAVPLPVRTSQPFALPTLPKLRSALKTPQQSKKSVNIDDSDITYECLPCDVSAGVSSLLGGRPTPLNRTYDPVYEQIGQENYLEPNSVRLRSNLALNMDQDKKALLPTQPLPGSSQSIPITHQKTTVIDDVVKPLSSSVDHVHGEGGTQTEPTASSNRATEEMRKIEMHRRFATRKEPAIPMTKPSSPSKFDRPPLTIRDFGISPRPKNGYCDIETTFDGDGPSSVSSTNKIKYTELEKKEDAHKPPLSTQLKYISVGRSSVEGPSKPAQRPDLSNDERMPSPPQYVDRPTTSSNNGSYDVLPLARAGIAINTFGDRSNQRTITNLTFRPQTKTGASEVFERPDSITGETSSTVSSIPRKPPLPLQQMVHRKLLNAMPDEVDRSVGSSTLVENDVLRDTDSYIRDAEIRLNLFMNDVHKDETTV</sequence>
<dbReference type="AlphaFoldDB" id="A0A7I4YMA4"/>
<feature type="compositionally biased region" description="Polar residues" evidence="1">
    <location>
        <begin position="512"/>
        <end position="522"/>
    </location>
</feature>
<keyword evidence="2" id="KW-0472">Membrane</keyword>
<keyword evidence="2" id="KW-0812">Transmembrane</keyword>
<protein>
    <submittedName>
        <fullName evidence="4">Clc-like protein</fullName>
    </submittedName>
</protein>
<evidence type="ECO:0000313" key="4">
    <source>
        <dbReference type="WBParaSite" id="HCON_00117910-00001"/>
    </source>
</evidence>
<reference evidence="4" key="1">
    <citation type="submission" date="2020-12" db="UniProtKB">
        <authorList>
            <consortium name="WormBaseParasite"/>
        </authorList>
    </citation>
    <scope>IDENTIFICATION</scope>
    <source>
        <strain evidence="4">MHco3</strain>
    </source>
</reference>